<feature type="transmembrane region" description="Helical" evidence="1">
    <location>
        <begin position="73"/>
        <end position="91"/>
    </location>
</feature>
<dbReference type="OrthoDB" id="9951672at2"/>
<keyword evidence="3" id="KW-1185">Reference proteome</keyword>
<dbReference type="EMBL" id="SNYR01000002">
    <property type="protein sequence ID" value="TDQ63690.1"/>
    <property type="molecule type" value="Genomic_DNA"/>
</dbReference>
<evidence type="ECO:0000313" key="3">
    <source>
        <dbReference type="Proteomes" id="UP000295391"/>
    </source>
</evidence>
<feature type="transmembrane region" description="Helical" evidence="1">
    <location>
        <begin position="97"/>
        <end position="116"/>
    </location>
</feature>
<reference evidence="2 3" key="1">
    <citation type="submission" date="2019-03" db="EMBL/GenBank/DDBJ databases">
        <title>Genomic Encyclopedia of Type Strains, Phase III (KMG-III): the genomes of soil and plant-associated and newly described type strains.</title>
        <authorList>
            <person name="Whitman W."/>
        </authorList>
    </citation>
    <scope>NUCLEOTIDE SEQUENCE [LARGE SCALE GENOMIC DNA]</scope>
    <source>
        <strain evidence="2 3">CGMCC 1.7002</strain>
    </source>
</reference>
<feature type="transmembrane region" description="Helical" evidence="1">
    <location>
        <begin position="50"/>
        <end position="68"/>
    </location>
</feature>
<protein>
    <submittedName>
        <fullName evidence="2">Uncharacterized protein</fullName>
    </submittedName>
</protein>
<dbReference type="RefSeq" id="WP_133572357.1">
    <property type="nucleotide sequence ID" value="NZ_SNYR01000002.1"/>
</dbReference>
<dbReference type="Proteomes" id="UP000295391">
    <property type="component" value="Unassembled WGS sequence"/>
</dbReference>
<organism evidence="2 3">
    <name type="scientific">Maritalea mobilis</name>
    <dbReference type="NCBI Taxonomy" id="483324"/>
    <lineage>
        <taxon>Bacteria</taxon>
        <taxon>Pseudomonadati</taxon>
        <taxon>Pseudomonadota</taxon>
        <taxon>Alphaproteobacteria</taxon>
        <taxon>Hyphomicrobiales</taxon>
        <taxon>Devosiaceae</taxon>
        <taxon>Maritalea</taxon>
    </lineage>
</organism>
<accession>A0A4R6VNC3</accession>
<proteinExistence type="predicted"/>
<keyword evidence="1" id="KW-0472">Membrane</keyword>
<sequence>METSKNILLSALLIALITAIDWLLLSQIIASILQFFGKSRGVGFGITLHYATQFLVVVSTLSLFISVFRGYKFALIAALIGHGAVMIYLWPGADARKFMAVVISSYILFFVMLKLLSKCRSYLRLR</sequence>
<dbReference type="AlphaFoldDB" id="A0A4R6VNC3"/>
<evidence type="ECO:0000313" key="2">
    <source>
        <dbReference type="EMBL" id="TDQ63690.1"/>
    </source>
</evidence>
<name>A0A4R6VNC3_9HYPH</name>
<evidence type="ECO:0000256" key="1">
    <source>
        <dbReference type="SAM" id="Phobius"/>
    </source>
</evidence>
<comment type="caution">
    <text evidence="2">The sequence shown here is derived from an EMBL/GenBank/DDBJ whole genome shotgun (WGS) entry which is preliminary data.</text>
</comment>
<keyword evidence="1" id="KW-1133">Transmembrane helix</keyword>
<keyword evidence="1" id="KW-0812">Transmembrane</keyword>
<gene>
    <name evidence="2" type="ORF">ATL17_1697</name>
</gene>